<evidence type="ECO:0000259" key="1">
    <source>
        <dbReference type="Pfam" id="PF26215"/>
    </source>
</evidence>
<reference evidence="2" key="1">
    <citation type="submission" date="2025-08" db="UniProtKB">
        <authorList>
            <consortium name="Ensembl"/>
        </authorList>
    </citation>
    <scope>IDENTIFICATION</scope>
</reference>
<organism evidence="2 3">
    <name type="scientific">Leptobrachium leishanense</name>
    <name type="common">Leishan spiny toad</name>
    <dbReference type="NCBI Taxonomy" id="445787"/>
    <lineage>
        <taxon>Eukaryota</taxon>
        <taxon>Metazoa</taxon>
        <taxon>Chordata</taxon>
        <taxon>Craniata</taxon>
        <taxon>Vertebrata</taxon>
        <taxon>Euteleostomi</taxon>
        <taxon>Amphibia</taxon>
        <taxon>Batrachia</taxon>
        <taxon>Anura</taxon>
        <taxon>Pelobatoidea</taxon>
        <taxon>Megophryidae</taxon>
        <taxon>Leptobrachium</taxon>
    </lineage>
</organism>
<dbReference type="CDD" id="cd10442">
    <property type="entry name" value="GIY-YIG_PLEs"/>
    <property type="match status" value="1"/>
</dbReference>
<name>A0A8C5PKA4_9ANUR</name>
<dbReference type="InterPro" id="IPR058912">
    <property type="entry name" value="HTH_animal"/>
</dbReference>
<reference evidence="2" key="2">
    <citation type="submission" date="2025-09" db="UniProtKB">
        <authorList>
            <consortium name="Ensembl"/>
        </authorList>
    </citation>
    <scope>IDENTIFICATION</scope>
</reference>
<dbReference type="GeneTree" id="ENSGT00940000154669"/>
<evidence type="ECO:0000313" key="2">
    <source>
        <dbReference type="Ensembl" id="ENSLLEP00000024086.1"/>
    </source>
</evidence>
<accession>A0A8C5PKA4</accession>
<keyword evidence="3" id="KW-1185">Reference proteome</keyword>
<protein>
    <recommendedName>
        <fullName evidence="1">Helix-turn-helix domain-containing protein</fullName>
    </recommendedName>
</protein>
<dbReference type="PANTHER" id="PTHR21301">
    <property type="entry name" value="REVERSE TRANSCRIPTASE"/>
    <property type="match status" value="1"/>
</dbReference>
<dbReference type="Proteomes" id="UP000694569">
    <property type="component" value="Unplaced"/>
</dbReference>
<feature type="domain" description="Helix-turn-helix" evidence="1">
    <location>
        <begin position="371"/>
        <end position="418"/>
    </location>
</feature>
<dbReference type="Ensembl" id="ENSLLET00000025006.1">
    <property type="protein sequence ID" value="ENSLLEP00000024086.1"/>
    <property type="gene ID" value="ENSLLEG00000015335.1"/>
</dbReference>
<sequence>MVSDEIKMFESLVMKDIEKISTKIDKHNLTKEERMALKNLQKDPNIIIKPADKGGGIVIWAKEAYKEEALHILNDNSTYTKLKKDPVSDIRLKLIPFLQEGLDKNILNKSEFDYLSIEFTKIPHFYILPKVHKNLLKPPGRPIVAGIDSISSRLSEYVDVLLQPLVRNISSYLKDTISMLQVLKELVWQKGDLLVTCDVNALYSSIPHELGLIKLEEEILKTNMIGLDHMQFILESVRFILNNNYFKFEEDFYIQRKGTAMGTKFAPSYANLYMAAWETGLVYGSHSWAQGRVHAYRRYIDDVFFVWRGGEDQLRSFLASLDSPEWGIKLDNCWSLKEVNFLDLNIYIEDDCVKSKTFFKEVDNNTFIDCTSCHHAPWLKGVPKGQFVRLRRNCSDGDTYKEQALSLKQDFLDKGYDDMELVNIILELSQTDRDNYLEYKPNNKEVKEPLFICDYNHKADKIKKILKKHWPILKNDVDLADVIGPVPKIVFRGAENIKSNMVRSKPRKKGSTTNNHFGLKEGFYQCGMCLACRSTSNKKNFISSYYNHKQDKLIKIKGILNCCSKNVVYMLECPCGLGYIGRTKRALNVRISEHARNIRNGYDKHSVSLHCKIHHNSSPVGVKFWALEQVKKIEIEENLPNKLGKAEMRHIFEHGTMVPKGLNDDFEVIHFL</sequence>
<dbReference type="AlphaFoldDB" id="A0A8C5PKA4"/>
<dbReference type="Pfam" id="PF26215">
    <property type="entry name" value="HTH_animal"/>
    <property type="match status" value="1"/>
</dbReference>
<dbReference type="OrthoDB" id="9909555at2759"/>
<proteinExistence type="predicted"/>
<dbReference type="PANTHER" id="PTHR21301:SF12">
    <property type="match status" value="1"/>
</dbReference>
<evidence type="ECO:0000313" key="3">
    <source>
        <dbReference type="Proteomes" id="UP000694569"/>
    </source>
</evidence>